<dbReference type="CDD" id="cd00173">
    <property type="entry name" value="SH2"/>
    <property type="match status" value="1"/>
</dbReference>
<dbReference type="SUPFAM" id="SSF55550">
    <property type="entry name" value="SH2 domain"/>
    <property type="match status" value="1"/>
</dbReference>
<keyword evidence="1" id="KW-0727">SH2 domain</keyword>
<feature type="compositionally biased region" description="Basic and acidic residues" evidence="2">
    <location>
        <begin position="269"/>
        <end position="288"/>
    </location>
</feature>
<evidence type="ECO:0000256" key="2">
    <source>
        <dbReference type="SAM" id="MobiDB-lite"/>
    </source>
</evidence>
<feature type="region of interest" description="Disordered" evidence="2">
    <location>
        <begin position="496"/>
        <end position="559"/>
    </location>
</feature>
<proteinExistence type="predicted"/>
<dbReference type="InterPro" id="IPR036860">
    <property type="entry name" value="SH2_dom_sf"/>
</dbReference>
<evidence type="ECO:0000313" key="5">
    <source>
        <dbReference type="Proteomes" id="UP001153636"/>
    </source>
</evidence>
<protein>
    <recommendedName>
        <fullName evidence="3">SH2 domain-containing protein</fullName>
    </recommendedName>
</protein>
<feature type="compositionally biased region" description="Low complexity" evidence="2">
    <location>
        <begin position="550"/>
        <end position="559"/>
    </location>
</feature>
<name>A0A9P0CTM0_9CUCU</name>
<dbReference type="AlphaFoldDB" id="A0A9P0CTM0"/>
<evidence type="ECO:0000256" key="1">
    <source>
        <dbReference type="PROSITE-ProRule" id="PRU00191"/>
    </source>
</evidence>
<evidence type="ECO:0000259" key="3">
    <source>
        <dbReference type="PROSITE" id="PS50001"/>
    </source>
</evidence>
<evidence type="ECO:0000313" key="4">
    <source>
        <dbReference type="EMBL" id="CAH1106018.1"/>
    </source>
</evidence>
<reference evidence="4" key="1">
    <citation type="submission" date="2022-01" db="EMBL/GenBank/DDBJ databases">
        <authorList>
            <person name="King R."/>
        </authorList>
    </citation>
    <scope>NUCLEOTIDE SEQUENCE</scope>
</reference>
<gene>
    <name evidence="4" type="ORF">PSYICH_LOCUS6345</name>
</gene>
<sequence length="720" mass="81944">MALNKVRLLDEDQLLGLLNQNGYQGIANIISNRNINGQRLLELSECQTGLWRLSVPQKKGLFSFIAEVKENPFIILKKPVTKLNKPALPSPVIPKSPRLPPKKTSEQNEFKLKLGMIYSTNSSPSPTPSNVPDHYLPRSTRPVPIPQDTEEDSLSNVEYENVVQLKGSEDYGYLTSNELETDGYIKSNVAKMINKSINKKINGMSIINTQHSNDEPKTSRNKYSSSTENLIKMPPSSQRKFPPPPPSNNETVGLKKSPVTGRPPIPVPKEQKDIRQSVSLEDVRREFSDSEFDSDNNDDLLPLNKKVKNRNNTKMVDGYLDLKAINVPQTSSAKSTPDFPSIQKTKSTPTINDLQNNEEQLKRQNSLFGSLSRLFSKKGKTRTNLLNNQVNYENHMMENEVPSVRIDKIYSFKNRPLPKVPKSETITEFADNKQEQMMEKSLYENLKNRSVENITKDVVDHKNTYSSNTPSIPNNKKLNLQDELALKLSKALKVREAQSSQHIKRNFAKMKTPSGSEDDDGNDDDDEADIHIYGNIDNHRNPQQTSLQPSRSILRNNSNSNIENDEFIATPQSYYENLKNSQSVHKQAKPIETEMNVGTTEEESEYVGSLFNIHNQKFFRNTDREGARNLLNYLPDGAFLFRPSQKYFLVLTLKYKGKCYNLGIERTVNNKIRLHADTRSISPEFGSLQDFADYFTKEAVTFRDNFDNLVEIFLNPNGYL</sequence>
<dbReference type="PROSITE" id="PS50001">
    <property type="entry name" value="SH2"/>
    <property type="match status" value="1"/>
</dbReference>
<accession>A0A9P0CTM0</accession>
<feature type="region of interest" description="Disordered" evidence="2">
    <location>
        <begin position="121"/>
        <end position="154"/>
    </location>
</feature>
<dbReference type="Proteomes" id="UP001153636">
    <property type="component" value="Chromosome 2"/>
</dbReference>
<feature type="region of interest" description="Disordered" evidence="2">
    <location>
        <begin position="208"/>
        <end position="296"/>
    </location>
</feature>
<dbReference type="InterPro" id="IPR000980">
    <property type="entry name" value="SH2"/>
</dbReference>
<feature type="region of interest" description="Disordered" evidence="2">
    <location>
        <begin position="330"/>
        <end position="350"/>
    </location>
</feature>
<feature type="compositionally biased region" description="Acidic residues" evidence="2">
    <location>
        <begin position="516"/>
        <end position="528"/>
    </location>
</feature>
<organism evidence="4 5">
    <name type="scientific">Psylliodes chrysocephalus</name>
    <dbReference type="NCBI Taxonomy" id="3402493"/>
    <lineage>
        <taxon>Eukaryota</taxon>
        <taxon>Metazoa</taxon>
        <taxon>Ecdysozoa</taxon>
        <taxon>Arthropoda</taxon>
        <taxon>Hexapoda</taxon>
        <taxon>Insecta</taxon>
        <taxon>Pterygota</taxon>
        <taxon>Neoptera</taxon>
        <taxon>Endopterygota</taxon>
        <taxon>Coleoptera</taxon>
        <taxon>Polyphaga</taxon>
        <taxon>Cucujiformia</taxon>
        <taxon>Chrysomeloidea</taxon>
        <taxon>Chrysomelidae</taxon>
        <taxon>Galerucinae</taxon>
        <taxon>Alticini</taxon>
        <taxon>Psylliodes</taxon>
    </lineage>
</organism>
<keyword evidence="5" id="KW-1185">Reference proteome</keyword>
<feature type="domain" description="SH2" evidence="3">
    <location>
        <begin position="605"/>
        <end position="717"/>
    </location>
</feature>
<dbReference type="Gene3D" id="3.30.505.10">
    <property type="entry name" value="SH2 domain"/>
    <property type="match status" value="1"/>
</dbReference>
<feature type="compositionally biased region" description="Low complexity" evidence="2">
    <location>
        <begin position="121"/>
        <end position="130"/>
    </location>
</feature>
<dbReference type="OrthoDB" id="10044490at2759"/>
<dbReference type="EMBL" id="OV651814">
    <property type="protein sequence ID" value="CAH1106018.1"/>
    <property type="molecule type" value="Genomic_DNA"/>
</dbReference>
<dbReference type="SMART" id="SM00252">
    <property type="entry name" value="SH2"/>
    <property type="match status" value="1"/>
</dbReference>